<feature type="compositionally biased region" description="Acidic residues" evidence="10">
    <location>
        <begin position="34"/>
        <end position="50"/>
    </location>
</feature>
<protein>
    <recommendedName>
        <fullName evidence="9">Protein DEK</fullName>
    </recommendedName>
</protein>
<keyword evidence="3" id="KW-0013">ADP-ribosylation</keyword>
<dbReference type="Proteomes" id="UP000002279">
    <property type="component" value="Chromosome X2"/>
</dbReference>
<dbReference type="CTD" id="7913"/>
<dbReference type="OrthoDB" id="370884at2759"/>
<reference evidence="12" key="2">
    <citation type="submission" date="2025-08" db="UniProtKB">
        <authorList>
            <consortium name="Ensembl"/>
        </authorList>
    </citation>
    <scope>IDENTIFICATION</scope>
    <source>
        <strain evidence="12">Glennie</strain>
    </source>
</reference>
<keyword evidence="13" id="KW-1185">Reference proteome</keyword>
<sequence length="379" mass="43481">MSTVVPAPEEEEEDRPVQKTPQADPQPPSKKEESEEEEEDDDEEEEEEEEKEKSLIVEGKREKKKVERLTMQVSSLQREPFTIAQGKGQKLCEIERIHFFLSKKKTDELRNLHKLLYNRPGTVASLKKNVGQFSGFPFEKGSDQYKKKEEMLKKFRNAMLKNICEVLDLERSGINSELVTRILNFLMHPKPSGKPLPKSKKTPSKGSKKERSSSGTARKARRTKCPEILSDESSSEEDEKKEKDESSEEEDKESEEEPPKKTSRKEKAKPKTPKSRKAVKSANVKKADSSTTKKNQNSSKKDLESESEDSSDDEPLIKKLKKPPTDEELKETVKKLLANANLEEVTMKQICKEVYENYPAYDLSDRKDFIKKTVKELIS</sequence>
<dbReference type="Gene3D" id="1.10.10.60">
    <property type="entry name" value="Homeodomain-like"/>
    <property type="match status" value="1"/>
</dbReference>
<feature type="region of interest" description="Disordered" evidence="10">
    <location>
        <begin position="187"/>
        <end position="330"/>
    </location>
</feature>
<feature type="compositionally biased region" description="Low complexity" evidence="10">
    <location>
        <begin position="289"/>
        <end position="298"/>
    </location>
</feature>
<dbReference type="SUPFAM" id="SSF109715">
    <property type="entry name" value="DEK C-terminal domain"/>
    <property type="match status" value="1"/>
</dbReference>
<dbReference type="GO" id="GO:0042393">
    <property type="term" value="F:histone binding"/>
    <property type="evidence" value="ECO:0000318"/>
    <property type="project" value="GO_Central"/>
</dbReference>
<reference evidence="12" key="3">
    <citation type="submission" date="2025-09" db="UniProtKB">
        <authorList>
            <consortium name="Ensembl"/>
        </authorList>
    </citation>
    <scope>IDENTIFICATION</scope>
    <source>
        <strain evidence="12">Glennie</strain>
    </source>
</reference>
<dbReference type="GO" id="GO:0005634">
    <property type="term" value="C:nucleus"/>
    <property type="evidence" value="ECO:0000318"/>
    <property type="project" value="GO_Central"/>
</dbReference>
<dbReference type="InterPro" id="IPR044198">
    <property type="entry name" value="DEK"/>
</dbReference>
<evidence type="ECO:0000256" key="6">
    <source>
        <dbReference type="ARBA" id="ARBA00023242"/>
    </source>
</evidence>
<feature type="compositionally biased region" description="Acidic residues" evidence="10">
    <location>
        <begin position="305"/>
        <end position="314"/>
    </location>
</feature>
<feature type="compositionally biased region" description="Acidic residues" evidence="10">
    <location>
        <begin position="245"/>
        <end position="256"/>
    </location>
</feature>
<dbReference type="FunFam" id="1.10.10.60:FF:000148">
    <property type="entry name" value="Dek, isoform B"/>
    <property type="match status" value="1"/>
</dbReference>
<reference evidence="12 13" key="1">
    <citation type="journal article" date="2008" name="Nature">
        <title>Genome analysis of the platypus reveals unique signatures of evolution.</title>
        <authorList>
            <person name="Warren W.C."/>
            <person name="Hillier L.W."/>
            <person name="Marshall Graves J.A."/>
            <person name="Birney E."/>
            <person name="Ponting C.P."/>
            <person name="Grutzner F."/>
            <person name="Belov K."/>
            <person name="Miller W."/>
            <person name="Clarke L."/>
            <person name="Chinwalla A.T."/>
            <person name="Yang S.P."/>
            <person name="Heger A."/>
            <person name="Locke D.P."/>
            <person name="Miethke P."/>
            <person name="Waters P.D."/>
            <person name="Veyrunes F."/>
            <person name="Fulton L."/>
            <person name="Fulton B."/>
            <person name="Graves T."/>
            <person name="Wallis J."/>
            <person name="Puente X.S."/>
            <person name="Lopez-Otin C."/>
            <person name="Ordonez G.R."/>
            <person name="Eichler E.E."/>
            <person name="Chen L."/>
            <person name="Cheng Z."/>
            <person name="Deakin J.E."/>
            <person name="Alsop A."/>
            <person name="Thompson K."/>
            <person name="Kirby P."/>
            <person name="Papenfuss A.T."/>
            <person name="Wakefield M.J."/>
            <person name="Olender T."/>
            <person name="Lancet D."/>
            <person name="Huttley G.A."/>
            <person name="Smit A.F."/>
            <person name="Pask A."/>
            <person name="Temple-Smith P."/>
            <person name="Batzer M.A."/>
            <person name="Walker J.A."/>
            <person name="Konkel M.K."/>
            <person name="Harris R.S."/>
            <person name="Whittington C.M."/>
            <person name="Wong E.S."/>
            <person name="Gemmell N.J."/>
            <person name="Buschiazzo E."/>
            <person name="Vargas Jentzsch I.M."/>
            <person name="Merkel A."/>
            <person name="Schmitz J."/>
            <person name="Zemann A."/>
            <person name="Churakov G."/>
            <person name="Kriegs J.O."/>
            <person name="Brosius J."/>
            <person name="Murchison E.P."/>
            <person name="Sachidanandam R."/>
            <person name="Smith C."/>
            <person name="Hannon G.J."/>
            <person name="Tsend-Ayush E."/>
            <person name="McMillan D."/>
            <person name="Attenborough R."/>
            <person name="Rens W."/>
            <person name="Ferguson-Smith M."/>
            <person name="Lefevre C.M."/>
            <person name="Sharp J.A."/>
            <person name="Nicholas K.R."/>
            <person name="Ray D.A."/>
            <person name="Kube M."/>
            <person name="Reinhardt R."/>
            <person name="Pringle T.H."/>
            <person name="Taylor J."/>
            <person name="Jones R.C."/>
            <person name="Nixon B."/>
            <person name="Dacheux J.L."/>
            <person name="Niwa H."/>
            <person name="Sekita Y."/>
            <person name="Huang X."/>
            <person name="Stark A."/>
            <person name="Kheradpour P."/>
            <person name="Kellis M."/>
            <person name="Flicek P."/>
            <person name="Chen Y."/>
            <person name="Webber C."/>
            <person name="Hardison R."/>
            <person name="Nelson J."/>
            <person name="Hallsworth-Pepin K."/>
            <person name="Delehaunty K."/>
            <person name="Markovic C."/>
            <person name="Minx P."/>
            <person name="Feng Y."/>
            <person name="Kremitzki C."/>
            <person name="Mitreva M."/>
            <person name="Glasscock J."/>
            <person name="Wylie T."/>
            <person name="Wohldmann P."/>
            <person name="Thiru P."/>
            <person name="Nhan M.N."/>
            <person name="Pohl C.S."/>
            <person name="Smith S.M."/>
            <person name="Hou S."/>
            <person name="Nefedov M."/>
            <person name="de Jong P.J."/>
            <person name="Renfree M.B."/>
            <person name="Mardis E.R."/>
            <person name="Wilson R.K."/>
        </authorList>
    </citation>
    <scope>NUCLEOTIDE SEQUENCE [LARGE SCALE GENOMIC DNA]</scope>
    <source>
        <strain evidence="12 13">Glennie</strain>
    </source>
</reference>
<dbReference type="RefSeq" id="XP_028908795.1">
    <property type="nucleotide sequence ID" value="XM_029052962.2"/>
</dbReference>
<dbReference type="AlphaFoldDB" id="F6ZZF4"/>
<dbReference type="InterPro" id="IPR014876">
    <property type="entry name" value="DEK_C"/>
</dbReference>
<dbReference type="eggNOG" id="KOG2266">
    <property type="taxonomic scope" value="Eukaryota"/>
</dbReference>
<dbReference type="Bgee" id="ENSOANG00000011845">
    <property type="expression patterns" value="Expressed in fibroblast and 8 other cell types or tissues"/>
</dbReference>
<dbReference type="GeneID" id="100077273"/>
<evidence type="ECO:0000256" key="3">
    <source>
        <dbReference type="ARBA" id="ARBA00022765"/>
    </source>
</evidence>
<comment type="subunit">
    <text evidence="8">Found in a mRNA splicing-dependent exon junction complex (EJC) with DEK, RBM8A, RNPS1, SRRM1 and ALYREF/THOC4. Interacts with histones H2A, H2B, H3, H4, acetylated histone H4, non-phosphorylated DAXX and HDAC2. Component of the B-WICH complex, at least composed of SMARCA5/SNF2H, BAZ1B/WSTF, SF3B1, DEK, MYO1C, ERCC6, MYBBP1A and DDX21. Binds DNA.</text>
</comment>
<organism evidence="12 13">
    <name type="scientific">Ornithorhynchus anatinus</name>
    <name type="common">Duckbill platypus</name>
    <dbReference type="NCBI Taxonomy" id="9258"/>
    <lineage>
        <taxon>Eukaryota</taxon>
        <taxon>Metazoa</taxon>
        <taxon>Chordata</taxon>
        <taxon>Craniata</taxon>
        <taxon>Vertebrata</taxon>
        <taxon>Euteleostomi</taxon>
        <taxon>Mammalia</taxon>
        <taxon>Monotremata</taxon>
        <taxon>Ornithorhynchidae</taxon>
        <taxon>Ornithorhynchus</taxon>
    </lineage>
</organism>
<evidence type="ECO:0000313" key="12">
    <source>
        <dbReference type="Ensembl" id="ENSOANP00000018773.3"/>
    </source>
</evidence>
<keyword evidence="5" id="KW-0238">DNA-binding</keyword>
<dbReference type="Ensembl" id="ENSOANT00000018776.3">
    <property type="protein sequence ID" value="ENSOANP00000018773.3"/>
    <property type="gene ID" value="ENSOANG00000011845.4"/>
</dbReference>
<gene>
    <name evidence="12" type="primary">DEK</name>
</gene>
<proteinExistence type="predicted"/>
<dbReference type="GO" id="GO:0043292">
    <property type="term" value="C:contractile muscle fiber"/>
    <property type="evidence" value="ECO:0007669"/>
    <property type="project" value="Ensembl"/>
</dbReference>
<dbReference type="OMA" id="MIKKAPT"/>
<evidence type="ECO:0000256" key="5">
    <source>
        <dbReference type="ARBA" id="ARBA00023125"/>
    </source>
</evidence>
<dbReference type="GO" id="GO:2000779">
    <property type="term" value="P:regulation of double-strand break repair"/>
    <property type="evidence" value="ECO:0000318"/>
    <property type="project" value="GO_Central"/>
</dbReference>
<dbReference type="InParanoid" id="F6ZZF4"/>
<keyword evidence="6" id="KW-0539">Nucleus</keyword>
<dbReference type="Pfam" id="PF02037">
    <property type="entry name" value="SAP"/>
    <property type="match status" value="1"/>
</dbReference>
<dbReference type="GO" id="GO:0005654">
    <property type="term" value="C:nucleoplasm"/>
    <property type="evidence" value="ECO:0007669"/>
    <property type="project" value="Ensembl"/>
</dbReference>
<dbReference type="RefSeq" id="XP_028908794.1">
    <property type="nucleotide sequence ID" value="XM_029052961.1"/>
</dbReference>
<dbReference type="PROSITE" id="PS51998">
    <property type="entry name" value="DEK_C"/>
    <property type="match status" value="1"/>
</dbReference>
<dbReference type="GO" id="GO:0006325">
    <property type="term" value="P:chromatin organization"/>
    <property type="evidence" value="ECO:0007669"/>
    <property type="project" value="UniProtKB-KW"/>
</dbReference>
<dbReference type="Pfam" id="PF08766">
    <property type="entry name" value="DEK_C"/>
    <property type="match status" value="1"/>
</dbReference>
<evidence type="ECO:0000256" key="8">
    <source>
        <dbReference type="ARBA" id="ARBA00064832"/>
    </source>
</evidence>
<dbReference type="PANTHER" id="PTHR13468">
    <property type="entry name" value="DEK PROTEIN"/>
    <property type="match status" value="1"/>
</dbReference>
<feature type="domain" description="DEK-C" evidence="11">
    <location>
        <begin position="323"/>
        <end position="379"/>
    </location>
</feature>
<dbReference type="GO" id="GO:2001032">
    <property type="term" value="P:regulation of double-strand break repair via nonhomologous end joining"/>
    <property type="evidence" value="ECO:0007669"/>
    <property type="project" value="Ensembl"/>
</dbReference>
<feature type="compositionally biased region" description="Basic residues" evidence="10">
    <location>
        <begin position="261"/>
        <end position="279"/>
    </location>
</feature>
<evidence type="ECO:0000256" key="9">
    <source>
        <dbReference type="ARBA" id="ARBA00074520"/>
    </source>
</evidence>
<comment type="function">
    <text evidence="7">Involved in chromatin organization.</text>
</comment>
<accession>F6ZZF4</accession>
<dbReference type="PANTHER" id="PTHR13468:SF1">
    <property type="entry name" value="PROTEIN DEK"/>
    <property type="match status" value="1"/>
</dbReference>
<evidence type="ECO:0000256" key="7">
    <source>
        <dbReference type="ARBA" id="ARBA00056057"/>
    </source>
</evidence>
<dbReference type="GeneTree" id="ENSGT00390000017282"/>
<evidence type="ECO:0000313" key="13">
    <source>
        <dbReference type="Proteomes" id="UP000002279"/>
    </source>
</evidence>
<dbReference type="InterPro" id="IPR003034">
    <property type="entry name" value="SAP_dom"/>
</dbReference>
<feature type="region of interest" description="Disordered" evidence="10">
    <location>
        <begin position="1"/>
        <end position="66"/>
    </location>
</feature>
<dbReference type="GO" id="GO:0110016">
    <property type="term" value="C:B-WICH complex"/>
    <property type="evidence" value="ECO:0007669"/>
    <property type="project" value="Ensembl"/>
</dbReference>
<evidence type="ECO:0000256" key="4">
    <source>
        <dbReference type="ARBA" id="ARBA00022853"/>
    </source>
</evidence>
<feature type="compositionally biased region" description="Basic and acidic residues" evidence="10">
    <location>
        <begin position="51"/>
        <end position="66"/>
    </location>
</feature>
<keyword evidence="4" id="KW-0156">Chromatin regulator</keyword>
<keyword evidence="2" id="KW-0597">Phosphoprotein</keyword>
<evidence type="ECO:0000259" key="11">
    <source>
        <dbReference type="PROSITE" id="PS51998"/>
    </source>
</evidence>
<evidence type="ECO:0000256" key="10">
    <source>
        <dbReference type="SAM" id="MobiDB-lite"/>
    </source>
</evidence>
<dbReference type="SMART" id="SM00513">
    <property type="entry name" value="SAP"/>
    <property type="match status" value="1"/>
</dbReference>
<evidence type="ECO:0000256" key="1">
    <source>
        <dbReference type="ARBA" id="ARBA00004123"/>
    </source>
</evidence>
<dbReference type="KEGG" id="oaa:100077273"/>
<name>F6ZZF4_ORNAN</name>
<feature type="compositionally biased region" description="Basic residues" evidence="10">
    <location>
        <begin position="197"/>
        <end position="206"/>
    </location>
</feature>
<dbReference type="STRING" id="9258.ENSOANP00000018773"/>
<dbReference type="GO" id="GO:0045945">
    <property type="term" value="P:positive regulation of transcription by RNA polymerase III"/>
    <property type="evidence" value="ECO:0007669"/>
    <property type="project" value="Ensembl"/>
</dbReference>
<dbReference type="FunCoup" id="F6ZZF4">
    <property type="interactions" value="2958"/>
</dbReference>
<evidence type="ECO:0000256" key="2">
    <source>
        <dbReference type="ARBA" id="ARBA00022553"/>
    </source>
</evidence>
<comment type="subcellular location">
    <subcellularLocation>
        <location evidence="1">Nucleus</location>
    </subcellularLocation>
</comment>
<dbReference type="GO" id="GO:0003677">
    <property type="term" value="F:DNA binding"/>
    <property type="evidence" value="ECO:0007669"/>
    <property type="project" value="UniProtKB-KW"/>
</dbReference>